<evidence type="ECO:0000256" key="1">
    <source>
        <dbReference type="SAM" id="MobiDB-lite"/>
    </source>
</evidence>
<sequence>MERTSPQSNATSPSARTVVSALGSPERADSTVSPSSMRNVKQQGSPPSAAKFNQQVSPSSMRSVKQLGSPPSAPNFNQQFSPSSTRSVSQQVSPLSTRSVSQESSAPAENSNRRPQHTRVSSTDSVTTVVNAPASPDGG</sequence>
<keyword evidence="3" id="KW-1185">Reference proteome</keyword>
<evidence type="ECO:0000313" key="3">
    <source>
        <dbReference type="Proteomes" id="UP001138500"/>
    </source>
</evidence>
<comment type="caution">
    <text evidence="2">The sequence shown here is derived from an EMBL/GenBank/DDBJ whole genome shotgun (WGS) entry which is preliminary data.</text>
</comment>
<dbReference type="Proteomes" id="UP001138500">
    <property type="component" value="Unassembled WGS sequence"/>
</dbReference>
<proteinExistence type="predicted"/>
<accession>A0A9W7SZ77</accession>
<feature type="region of interest" description="Disordered" evidence="1">
    <location>
        <begin position="1"/>
        <end position="139"/>
    </location>
</feature>
<reference evidence="2 3" key="2">
    <citation type="journal article" date="2021" name="Curr. Genet.">
        <title>Genetic response to nitrogen starvation in the aggressive Eucalyptus foliar pathogen Teratosphaeria destructans.</title>
        <authorList>
            <person name="Havenga M."/>
            <person name="Wingfield B.D."/>
            <person name="Wingfield M.J."/>
            <person name="Dreyer L.L."/>
            <person name="Roets F."/>
            <person name="Aylward J."/>
        </authorList>
    </citation>
    <scope>NUCLEOTIDE SEQUENCE [LARGE SCALE GENOMIC DNA]</scope>
    <source>
        <strain evidence="2">CMW44962</strain>
    </source>
</reference>
<reference evidence="2 3" key="1">
    <citation type="journal article" date="2018" name="IMA Fungus">
        <title>IMA Genome-F 10: Nine draft genome sequences of Claviceps purpurea s.lat., including C. arundinis, C. humidiphila, and C. cf. spartinae, pseudomolecules for the pitch canker pathogen Fusarium circinatum, draft genome of Davidsoniella eucalypti, Grosmannia galeiformis, Quambalaria eucalypti, and Teratosphaeria destructans.</title>
        <authorList>
            <person name="Wingfield B.D."/>
            <person name="Liu M."/>
            <person name="Nguyen H.D."/>
            <person name="Lane F.A."/>
            <person name="Morgan S.W."/>
            <person name="De Vos L."/>
            <person name="Wilken P.M."/>
            <person name="Duong T.A."/>
            <person name="Aylward J."/>
            <person name="Coetzee M.P."/>
            <person name="Dadej K."/>
            <person name="De Beer Z.W."/>
            <person name="Findlay W."/>
            <person name="Havenga M."/>
            <person name="Kolarik M."/>
            <person name="Menzies J.G."/>
            <person name="Naidoo K."/>
            <person name="Pochopski O."/>
            <person name="Shoukouhi P."/>
            <person name="Santana Q.C."/>
            <person name="Seifert K.A."/>
            <person name="Soal N."/>
            <person name="Steenkamp E.T."/>
            <person name="Tatham C.T."/>
            <person name="van der Nest M.A."/>
            <person name="Wingfield M.J."/>
        </authorList>
    </citation>
    <scope>NUCLEOTIDE SEQUENCE [LARGE SCALE GENOMIC DNA]</scope>
    <source>
        <strain evidence="2">CMW44962</strain>
    </source>
</reference>
<protein>
    <submittedName>
        <fullName evidence="2">Uncharacterized protein</fullName>
    </submittedName>
</protein>
<dbReference type="EMBL" id="RIBY02000302">
    <property type="protein sequence ID" value="KAH9844542.1"/>
    <property type="molecule type" value="Genomic_DNA"/>
</dbReference>
<gene>
    <name evidence="2" type="ORF">Tdes44962_MAKER07300</name>
</gene>
<organism evidence="2 3">
    <name type="scientific">Teratosphaeria destructans</name>
    <dbReference type="NCBI Taxonomy" id="418781"/>
    <lineage>
        <taxon>Eukaryota</taxon>
        <taxon>Fungi</taxon>
        <taxon>Dikarya</taxon>
        <taxon>Ascomycota</taxon>
        <taxon>Pezizomycotina</taxon>
        <taxon>Dothideomycetes</taxon>
        <taxon>Dothideomycetidae</taxon>
        <taxon>Mycosphaerellales</taxon>
        <taxon>Teratosphaeriaceae</taxon>
        <taxon>Teratosphaeria</taxon>
    </lineage>
</organism>
<feature type="compositionally biased region" description="Polar residues" evidence="1">
    <location>
        <begin position="30"/>
        <end position="63"/>
    </location>
</feature>
<dbReference type="AlphaFoldDB" id="A0A9W7SZ77"/>
<feature type="compositionally biased region" description="Polar residues" evidence="1">
    <location>
        <begin position="1"/>
        <end position="17"/>
    </location>
</feature>
<evidence type="ECO:0000313" key="2">
    <source>
        <dbReference type="EMBL" id="KAH9844542.1"/>
    </source>
</evidence>
<feature type="compositionally biased region" description="Low complexity" evidence="1">
    <location>
        <begin position="118"/>
        <end position="130"/>
    </location>
</feature>
<name>A0A9W7SZ77_9PEZI</name>
<feature type="compositionally biased region" description="Polar residues" evidence="1">
    <location>
        <begin position="74"/>
        <end position="110"/>
    </location>
</feature>